<sequence>MPTPLRWLATPSLILLRRSNGSGELGHSGQGQIRWSISGLCRREVLAPVLDWAAEQRLGHSKLREKAINTAIQHIHYEDENTRYICMGAVNKVLNMLCVWIEDPNSEAFKLHLPRIYDYLWLAEDGMKMQGCNGSQVWDTAFAVQAIMSTDLSEEFGETLKKAHEFFKCSQILEDCPGDLDFWYRHISKGAWTFATADQGWPVSLQQKAKPSPPGPPPTGPTAIVREVNRSTRASMGRTGWDTGIGEGWPVSDCTAGGLKAALLLSKVTPEIVGDPIETRKLYDAVNIILSLMNKDGGVSAWEPTRSYAWLEIFNPAESFGDIMIDYSYVECTTSMIQALTSFKKLYPDHRQDEIDDCINKSAHFLEKAQRDDGSWYGCWGVCFTYGTWFGVGGLIAAGRTYESSSCIRKACNFLLSKQLASGGWGESYLSCQDKVYTNLKGNRIHAVNTSWAILALINAGEVSYLSITNLMKALIF</sequence>
<comment type="similarity">
    <text evidence="1">Belongs to the terpene cyclase/mutase family.</text>
</comment>
<dbReference type="EMBL" id="JACMSC010000017">
    <property type="protein sequence ID" value="KAG6480217.1"/>
    <property type="molecule type" value="Genomic_DNA"/>
</dbReference>
<keyword evidence="2" id="KW-0677">Repeat</keyword>
<evidence type="ECO:0000256" key="3">
    <source>
        <dbReference type="ARBA" id="ARBA00023235"/>
    </source>
</evidence>
<evidence type="ECO:0000256" key="1">
    <source>
        <dbReference type="ARBA" id="ARBA00009755"/>
    </source>
</evidence>
<dbReference type="PROSITE" id="PS01074">
    <property type="entry name" value="TERPENE_SYNTHASES"/>
    <property type="match status" value="1"/>
</dbReference>
<dbReference type="PANTHER" id="PTHR11764">
    <property type="entry name" value="TERPENE CYCLASE/MUTASE FAMILY MEMBER"/>
    <property type="match status" value="1"/>
</dbReference>
<gene>
    <name evidence="6" type="ORF">ZIOFF_063697</name>
</gene>
<comment type="caution">
    <text evidence="6">The sequence shown here is derived from an EMBL/GenBank/DDBJ whole genome shotgun (WGS) entry which is preliminary data.</text>
</comment>
<dbReference type="GO" id="GO:0016871">
    <property type="term" value="F:cycloartenol synthase activity"/>
    <property type="evidence" value="ECO:0007669"/>
    <property type="project" value="UniProtKB-EC"/>
</dbReference>
<keyword evidence="3" id="KW-0413">Isomerase</keyword>
<dbReference type="Gene3D" id="1.50.10.20">
    <property type="match status" value="2"/>
</dbReference>
<dbReference type="EC" id="5.4.99.8" evidence="4"/>
<evidence type="ECO:0000256" key="2">
    <source>
        <dbReference type="ARBA" id="ARBA00022737"/>
    </source>
</evidence>
<evidence type="ECO:0000256" key="4">
    <source>
        <dbReference type="ARBA" id="ARBA00039070"/>
    </source>
</evidence>
<dbReference type="InterPro" id="IPR008930">
    <property type="entry name" value="Terpenoid_cyclase/PrenylTrfase"/>
</dbReference>
<proteinExistence type="inferred from homology"/>
<organism evidence="6 7">
    <name type="scientific">Zingiber officinale</name>
    <name type="common">Ginger</name>
    <name type="synonym">Amomum zingiber</name>
    <dbReference type="NCBI Taxonomy" id="94328"/>
    <lineage>
        <taxon>Eukaryota</taxon>
        <taxon>Viridiplantae</taxon>
        <taxon>Streptophyta</taxon>
        <taxon>Embryophyta</taxon>
        <taxon>Tracheophyta</taxon>
        <taxon>Spermatophyta</taxon>
        <taxon>Magnoliopsida</taxon>
        <taxon>Liliopsida</taxon>
        <taxon>Zingiberales</taxon>
        <taxon>Zingiberaceae</taxon>
        <taxon>Zingiber</taxon>
    </lineage>
</organism>
<evidence type="ECO:0000259" key="5">
    <source>
        <dbReference type="Pfam" id="PF13243"/>
    </source>
</evidence>
<dbReference type="GO" id="GO:0005811">
    <property type="term" value="C:lipid droplet"/>
    <property type="evidence" value="ECO:0007669"/>
    <property type="project" value="InterPro"/>
</dbReference>
<dbReference type="SUPFAM" id="SSF48239">
    <property type="entry name" value="Terpenoid cyclases/Protein prenyltransferases"/>
    <property type="match status" value="2"/>
</dbReference>
<dbReference type="InterPro" id="IPR032696">
    <property type="entry name" value="SQ_cyclase_C"/>
</dbReference>
<dbReference type="PANTHER" id="PTHR11764:SF20">
    <property type="entry name" value="LANOSTEROL SYNTHASE"/>
    <property type="match status" value="1"/>
</dbReference>
<dbReference type="AlphaFoldDB" id="A0A8J5F1X6"/>
<dbReference type="Pfam" id="PF13243">
    <property type="entry name" value="SQHop_cyclase_C"/>
    <property type="match status" value="1"/>
</dbReference>
<dbReference type="InterPro" id="IPR002365">
    <property type="entry name" value="Terpene_synthase_CS"/>
</dbReference>
<keyword evidence="7" id="KW-1185">Reference proteome</keyword>
<dbReference type="InterPro" id="IPR018333">
    <property type="entry name" value="Squalene_cyclase"/>
</dbReference>
<accession>A0A8J5F1X6</accession>
<dbReference type="Proteomes" id="UP000734854">
    <property type="component" value="Unassembled WGS sequence"/>
</dbReference>
<evidence type="ECO:0000313" key="6">
    <source>
        <dbReference type="EMBL" id="KAG6480217.1"/>
    </source>
</evidence>
<reference evidence="6 7" key="1">
    <citation type="submission" date="2020-08" db="EMBL/GenBank/DDBJ databases">
        <title>Plant Genome Project.</title>
        <authorList>
            <person name="Zhang R.-G."/>
        </authorList>
    </citation>
    <scope>NUCLEOTIDE SEQUENCE [LARGE SCALE GENOMIC DNA]</scope>
    <source>
        <tissue evidence="6">Rhizome</tissue>
    </source>
</reference>
<name>A0A8J5F1X6_ZINOF</name>
<evidence type="ECO:0000313" key="7">
    <source>
        <dbReference type="Proteomes" id="UP000734854"/>
    </source>
</evidence>
<feature type="domain" description="Squalene cyclase C-terminal" evidence="5">
    <location>
        <begin position="283"/>
        <end position="468"/>
    </location>
</feature>
<protein>
    <recommendedName>
        <fullName evidence="4">cycloartenol synthase</fullName>
        <ecNumber evidence="4">5.4.99.8</ecNumber>
    </recommendedName>
</protein>
<dbReference type="GO" id="GO:0016104">
    <property type="term" value="P:triterpenoid biosynthetic process"/>
    <property type="evidence" value="ECO:0007669"/>
    <property type="project" value="InterPro"/>
</dbReference>